<sequence length="86" mass="9482">MAAEINGVDSAHVLNIPKIKFTKLFINGQFVDALSDGDEKYWITKKTVFFSCAVQMQYCLLNEKGLSSGWSQFLTIGASSRGESKA</sequence>
<keyword evidence="2" id="KW-1185">Reference proteome</keyword>
<name>A0AAP0HVS0_9MAGN</name>
<reference evidence="1 2" key="1">
    <citation type="submission" date="2024-01" db="EMBL/GenBank/DDBJ databases">
        <title>Genome assemblies of Stephania.</title>
        <authorList>
            <person name="Yang L."/>
        </authorList>
    </citation>
    <scope>NUCLEOTIDE SEQUENCE [LARGE SCALE GENOMIC DNA]</scope>
    <source>
        <strain evidence="1">YNDBR</strain>
        <tissue evidence="1">Leaf</tissue>
    </source>
</reference>
<accession>A0AAP0HVS0</accession>
<dbReference type="Proteomes" id="UP001420932">
    <property type="component" value="Unassembled WGS sequence"/>
</dbReference>
<evidence type="ECO:0000313" key="2">
    <source>
        <dbReference type="Proteomes" id="UP001420932"/>
    </source>
</evidence>
<gene>
    <name evidence="1" type="ORF">Syun_025939</name>
</gene>
<dbReference type="EMBL" id="JBBNAF010000011">
    <property type="protein sequence ID" value="KAK9098894.1"/>
    <property type="molecule type" value="Genomic_DNA"/>
</dbReference>
<comment type="caution">
    <text evidence="1">The sequence shown here is derived from an EMBL/GenBank/DDBJ whole genome shotgun (WGS) entry which is preliminary data.</text>
</comment>
<organism evidence="1 2">
    <name type="scientific">Stephania yunnanensis</name>
    <dbReference type="NCBI Taxonomy" id="152371"/>
    <lineage>
        <taxon>Eukaryota</taxon>
        <taxon>Viridiplantae</taxon>
        <taxon>Streptophyta</taxon>
        <taxon>Embryophyta</taxon>
        <taxon>Tracheophyta</taxon>
        <taxon>Spermatophyta</taxon>
        <taxon>Magnoliopsida</taxon>
        <taxon>Ranunculales</taxon>
        <taxon>Menispermaceae</taxon>
        <taxon>Menispermoideae</taxon>
        <taxon>Cissampelideae</taxon>
        <taxon>Stephania</taxon>
    </lineage>
</organism>
<proteinExistence type="predicted"/>
<evidence type="ECO:0000313" key="1">
    <source>
        <dbReference type="EMBL" id="KAK9098894.1"/>
    </source>
</evidence>
<protein>
    <submittedName>
        <fullName evidence="1">Uncharacterized protein</fullName>
    </submittedName>
</protein>
<dbReference type="AlphaFoldDB" id="A0AAP0HVS0"/>